<dbReference type="RefSeq" id="WP_173119547.1">
    <property type="nucleotide sequence ID" value="NZ_JABRWJ010000001.1"/>
</dbReference>
<evidence type="ECO:0000256" key="1">
    <source>
        <dbReference type="ARBA" id="ARBA00022729"/>
    </source>
</evidence>
<dbReference type="InterPro" id="IPR051099">
    <property type="entry name" value="AGR/TXD"/>
</dbReference>
<keyword evidence="1 2" id="KW-0732">Signal</keyword>
<dbReference type="Pfam" id="PF13098">
    <property type="entry name" value="Thioredoxin_2"/>
    <property type="match status" value="2"/>
</dbReference>
<organism evidence="4 5">
    <name type="scientific">Pseudaquabacterium terrae</name>
    <dbReference type="NCBI Taxonomy" id="2732868"/>
    <lineage>
        <taxon>Bacteria</taxon>
        <taxon>Pseudomonadati</taxon>
        <taxon>Pseudomonadota</taxon>
        <taxon>Betaproteobacteria</taxon>
        <taxon>Burkholderiales</taxon>
        <taxon>Sphaerotilaceae</taxon>
        <taxon>Pseudaquabacterium</taxon>
    </lineage>
</organism>
<evidence type="ECO:0000313" key="5">
    <source>
        <dbReference type="Proteomes" id="UP000737171"/>
    </source>
</evidence>
<dbReference type="PANTHER" id="PTHR15337:SF11">
    <property type="entry name" value="THIOREDOXIN DOMAIN-CONTAINING PROTEIN"/>
    <property type="match status" value="1"/>
</dbReference>
<proteinExistence type="predicted"/>
<evidence type="ECO:0000256" key="2">
    <source>
        <dbReference type="SAM" id="SignalP"/>
    </source>
</evidence>
<dbReference type="InterPro" id="IPR012336">
    <property type="entry name" value="Thioredoxin-like_fold"/>
</dbReference>
<evidence type="ECO:0000313" key="4">
    <source>
        <dbReference type="EMBL" id="NRF65471.1"/>
    </source>
</evidence>
<evidence type="ECO:0000259" key="3">
    <source>
        <dbReference type="PROSITE" id="PS51352"/>
    </source>
</evidence>
<accession>A0ABX2EAE4</accession>
<protein>
    <submittedName>
        <fullName evidence="4">Thioredoxin fold domain-containing protein</fullName>
    </submittedName>
</protein>
<dbReference type="EMBL" id="JABRWJ010000001">
    <property type="protein sequence ID" value="NRF65471.1"/>
    <property type="molecule type" value="Genomic_DNA"/>
</dbReference>
<reference evidence="4 5" key="1">
    <citation type="submission" date="2020-05" db="EMBL/GenBank/DDBJ databases">
        <title>Aquincola sp. isolate from soil.</title>
        <authorList>
            <person name="Han J."/>
            <person name="Kim D.-U."/>
        </authorList>
    </citation>
    <scope>NUCLEOTIDE SEQUENCE [LARGE SCALE GENOMIC DNA]</scope>
    <source>
        <strain evidence="4 5">S2</strain>
    </source>
</reference>
<dbReference type="PANTHER" id="PTHR15337">
    <property type="entry name" value="ANTERIOR GRADIENT PROTEIN-RELATED"/>
    <property type="match status" value="1"/>
</dbReference>
<dbReference type="InterPro" id="IPR013766">
    <property type="entry name" value="Thioredoxin_domain"/>
</dbReference>
<gene>
    <name evidence="4" type="ORF">HLB44_00590</name>
</gene>
<comment type="caution">
    <text evidence="4">The sequence shown here is derived from an EMBL/GenBank/DDBJ whole genome shotgun (WGS) entry which is preliminary data.</text>
</comment>
<keyword evidence="5" id="KW-1185">Reference proteome</keyword>
<dbReference type="CDD" id="cd02951">
    <property type="entry name" value="SoxW"/>
    <property type="match status" value="1"/>
</dbReference>
<feature type="domain" description="Thioredoxin" evidence="3">
    <location>
        <begin position="25"/>
        <end position="170"/>
    </location>
</feature>
<dbReference type="InterPro" id="IPR036249">
    <property type="entry name" value="Thioredoxin-like_sf"/>
</dbReference>
<dbReference type="Proteomes" id="UP000737171">
    <property type="component" value="Unassembled WGS sequence"/>
</dbReference>
<name>A0ABX2EAE4_9BURK</name>
<dbReference type="InterPro" id="IPR041737">
    <property type="entry name" value="SoxW"/>
</dbReference>
<sequence length="348" mass="39050">MHITRRLLARLHACLALLALASLLLAAGPAAAQFTPSPHAIDIPRWFSNSLLDFKDEIPEAAREGKRVLVYFGQDGCPYCKALMKASFGPGAITDKTRKHFVAIAINIWGDADVTWIDGTKTTEKALARMLKVQFTPTLLFFETDGKLVLRLNGYLPPERFTHVLDYVIQRRDREQSLAEYLSAQMKEPEIAVDGPRPYLMRNPANLARAGRGRPLAVLFESPSCKACAEMHAEAFARPSLRSLLGGFDVARLLPGAPATLITPDGRRTETRSWARDLNIMLYPTVVFFDAQGREAFRFDGHMRPFHIESAFDYVASGAHAREPQFQRFVQARAEKLREQGKAVDLWR</sequence>
<dbReference type="SUPFAM" id="SSF52833">
    <property type="entry name" value="Thioredoxin-like"/>
    <property type="match status" value="2"/>
</dbReference>
<dbReference type="PROSITE" id="PS51352">
    <property type="entry name" value="THIOREDOXIN_2"/>
    <property type="match status" value="1"/>
</dbReference>
<feature type="chain" id="PRO_5045696967" evidence="2">
    <location>
        <begin position="33"/>
        <end position="348"/>
    </location>
</feature>
<feature type="signal peptide" evidence="2">
    <location>
        <begin position="1"/>
        <end position="32"/>
    </location>
</feature>
<dbReference type="Gene3D" id="3.40.30.10">
    <property type="entry name" value="Glutaredoxin"/>
    <property type="match status" value="2"/>
</dbReference>